<sequence>MKLYKMIGISLLAGMLILNGCTKNEAEENATENSTGTGTETTDNATANTGDTTTEQPGEPPSGEAPPDAPDGQGPGGGQPNGEPGSPPSGDGESMTGTADKTAVNEKGEGLTQQVTQGPYYVTGTSALTSGKLNYDNLDGDPIKVKGYVYAGETGTTPIAGAKIEIWQADTTGNYHPNSNGAASSYGTDEISLRGYVITDDKGCYEYTTIYPGEYEGRTRHIHSNTTADGYTGVITQLIIPSKTDDKMTADEDTIAQALPIYNQVKFQDENGTPTTTFIYRLAKAS</sequence>
<comment type="caution">
    <text evidence="7">The sequence shown here is derived from an EMBL/GenBank/DDBJ whole genome shotgun (WGS) entry which is preliminary data.</text>
</comment>
<dbReference type="Pfam" id="PF00775">
    <property type="entry name" value="Dioxygenase_C"/>
    <property type="match status" value="1"/>
</dbReference>
<protein>
    <submittedName>
        <fullName evidence="7">Protocatechuate 3,4-dioxygenase beta subunit</fullName>
    </submittedName>
</protein>
<dbReference type="AlphaFoldDB" id="A0A7W5AZN3"/>
<evidence type="ECO:0000256" key="4">
    <source>
        <dbReference type="SAM" id="MobiDB-lite"/>
    </source>
</evidence>
<evidence type="ECO:0000256" key="1">
    <source>
        <dbReference type="ARBA" id="ARBA00007825"/>
    </source>
</evidence>
<evidence type="ECO:0000313" key="7">
    <source>
        <dbReference type="EMBL" id="MBB3111587.1"/>
    </source>
</evidence>
<accession>A0A7W5AZN3</accession>
<dbReference type="PANTHER" id="PTHR33711:SF10">
    <property type="entry name" value="INTRADIOL RING-CLEAVAGE DIOXYGENASES DOMAIN-CONTAINING PROTEIN"/>
    <property type="match status" value="1"/>
</dbReference>
<evidence type="ECO:0000256" key="5">
    <source>
        <dbReference type="SAM" id="SignalP"/>
    </source>
</evidence>
<dbReference type="SUPFAM" id="SSF49482">
    <property type="entry name" value="Aromatic compound dioxygenase"/>
    <property type="match status" value="1"/>
</dbReference>
<dbReference type="EMBL" id="JACHXK010000008">
    <property type="protein sequence ID" value="MBB3111587.1"/>
    <property type="molecule type" value="Genomic_DNA"/>
</dbReference>
<feature type="compositionally biased region" description="Pro residues" evidence="4">
    <location>
        <begin position="58"/>
        <end position="69"/>
    </location>
</feature>
<dbReference type="InterPro" id="IPR050770">
    <property type="entry name" value="Intradiol_RC_Dioxygenase"/>
</dbReference>
<dbReference type="Gene3D" id="2.60.130.10">
    <property type="entry name" value="Aromatic compound dioxygenase"/>
    <property type="match status" value="1"/>
</dbReference>
<reference evidence="7 8" key="1">
    <citation type="submission" date="2020-08" db="EMBL/GenBank/DDBJ databases">
        <title>Genomic Encyclopedia of Type Strains, Phase III (KMG-III): the genomes of soil and plant-associated and newly described type strains.</title>
        <authorList>
            <person name="Whitman W."/>
        </authorList>
    </citation>
    <scope>NUCLEOTIDE SEQUENCE [LARGE SCALE GENOMIC DNA]</scope>
    <source>
        <strain evidence="7 8">CECT 5862</strain>
    </source>
</reference>
<dbReference type="PANTHER" id="PTHR33711">
    <property type="entry name" value="DIOXYGENASE, PUTATIVE (AFU_ORTHOLOGUE AFUA_2G02910)-RELATED"/>
    <property type="match status" value="1"/>
</dbReference>
<feature type="domain" description="Intradiol ring-cleavage dioxygenases" evidence="6">
    <location>
        <begin position="117"/>
        <end position="229"/>
    </location>
</feature>
<dbReference type="GO" id="GO:0016702">
    <property type="term" value="F:oxidoreductase activity, acting on single donors with incorporation of molecular oxygen, incorporation of two atoms of oxygen"/>
    <property type="evidence" value="ECO:0007669"/>
    <property type="project" value="InterPro"/>
</dbReference>
<dbReference type="InterPro" id="IPR015889">
    <property type="entry name" value="Intradiol_dOase_core"/>
</dbReference>
<keyword evidence="5" id="KW-0732">Signal</keyword>
<keyword evidence="2 7" id="KW-0223">Dioxygenase</keyword>
<dbReference type="Proteomes" id="UP000570361">
    <property type="component" value="Unassembled WGS sequence"/>
</dbReference>
<feature type="compositionally biased region" description="Low complexity" evidence="4">
    <location>
        <begin position="81"/>
        <end position="94"/>
    </location>
</feature>
<evidence type="ECO:0000259" key="6">
    <source>
        <dbReference type="Pfam" id="PF00775"/>
    </source>
</evidence>
<dbReference type="GO" id="GO:0008199">
    <property type="term" value="F:ferric iron binding"/>
    <property type="evidence" value="ECO:0007669"/>
    <property type="project" value="InterPro"/>
</dbReference>
<dbReference type="CDD" id="cd00421">
    <property type="entry name" value="intradiol_dioxygenase"/>
    <property type="match status" value="1"/>
</dbReference>
<evidence type="ECO:0000313" key="8">
    <source>
        <dbReference type="Proteomes" id="UP000570361"/>
    </source>
</evidence>
<organism evidence="7 8">
    <name type="scientific">Paenibacillus phyllosphaerae</name>
    <dbReference type="NCBI Taxonomy" id="274593"/>
    <lineage>
        <taxon>Bacteria</taxon>
        <taxon>Bacillati</taxon>
        <taxon>Bacillota</taxon>
        <taxon>Bacilli</taxon>
        <taxon>Bacillales</taxon>
        <taxon>Paenibacillaceae</taxon>
        <taxon>Paenibacillus</taxon>
    </lineage>
</organism>
<feature type="compositionally biased region" description="Low complexity" evidence="4">
    <location>
        <begin position="31"/>
        <end position="55"/>
    </location>
</feature>
<evidence type="ECO:0000256" key="3">
    <source>
        <dbReference type="ARBA" id="ARBA00023002"/>
    </source>
</evidence>
<evidence type="ECO:0000256" key="2">
    <source>
        <dbReference type="ARBA" id="ARBA00022964"/>
    </source>
</evidence>
<comment type="similarity">
    <text evidence="1">Belongs to the intradiol ring-cleavage dioxygenase family.</text>
</comment>
<name>A0A7W5AZN3_9BACL</name>
<feature type="signal peptide" evidence="5">
    <location>
        <begin position="1"/>
        <end position="26"/>
    </location>
</feature>
<dbReference type="RefSeq" id="WP_183601466.1">
    <property type="nucleotide sequence ID" value="NZ_JACHXK010000008.1"/>
</dbReference>
<feature type="chain" id="PRO_5031483910" evidence="5">
    <location>
        <begin position="27"/>
        <end position="286"/>
    </location>
</feature>
<keyword evidence="3" id="KW-0560">Oxidoreductase</keyword>
<proteinExistence type="inferred from homology"/>
<dbReference type="InterPro" id="IPR000627">
    <property type="entry name" value="Intradiol_dOase_C"/>
</dbReference>
<feature type="region of interest" description="Disordered" evidence="4">
    <location>
        <begin position="27"/>
        <end position="99"/>
    </location>
</feature>
<gene>
    <name evidence="7" type="ORF">FHS18_003655</name>
</gene>
<keyword evidence="8" id="KW-1185">Reference proteome</keyword>